<dbReference type="InterPro" id="IPR017871">
    <property type="entry name" value="ABC_transporter-like_CS"/>
</dbReference>
<keyword evidence="5" id="KW-0677">Repeat</keyword>
<reference evidence="15 16" key="1">
    <citation type="submission" date="2014-06" db="EMBL/GenBank/DDBJ databases">
        <title>Evolutionary Origins and Diversification of the Mycorrhizal Mutualists.</title>
        <authorList>
            <consortium name="DOE Joint Genome Institute"/>
            <consortium name="Mycorrhizal Genomics Consortium"/>
            <person name="Kohler A."/>
            <person name="Kuo A."/>
            <person name="Nagy L.G."/>
            <person name="Floudas D."/>
            <person name="Copeland A."/>
            <person name="Barry K.W."/>
            <person name="Cichocki N."/>
            <person name="Veneault-Fourrey C."/>
            <person name="LaButti K."/>
            <person name="Lindquist E.A."/>
            <person name="Lipzen A."/>
            <person name="Lundell T."/>
            <person name="Morin E."/>
            <person name="Murat C."/>
            <person name="Riley R."/>
            <person name="Ohm R."/>
            <person name="Sun H."/>
            <person name="Tunlid A."/>
            <person name="Henrissat B."/>
            <person name="Grigoriev I.V."/>
            <person name="Hibbett D.S."/>
            <person name="Martin F."/>
        </authorList>
    </citation>
    <scope>NUCLEOTIDE SEQUENCE [LARGE SCALE GENOMIC DNA]</scope>
    <source>
        <strain evidence="15 16">SS14</strain>
    </source>
</reference>
<sequence length="1372" mass="150662">MGRPDLNVYVAEHDTQDSYELTQSPSTIDLDDKEYLESTTQFNDTTLFEQPDISNSRSQPQEYTPPKPSIPLLYRFCNRRDVTFLVGPAVVTSMLAGGMAPFMTQVIGQAFDGFAAWANSPSSEADRKSELLHTVGLASIELIALAIGQLAFSSIMSSLWIWVGERNVMRLRKKVYDTVTKKSMTWYDLTLGGDSEEGQEKTGAGGLMAKFSRETDDVRNASSLTAGMVIQHLVTLITCMVLAFIRSWALTLVILSTVPLVIVVQGVAQRYGMPIYEREREGTAKAGSILERAVSNIATVKAFNAAPREAAAFNEVVDDVKSNAIKSSAVWGASLGFSQFQSMALFVQAFGFGSKLVRDGRISPGDVMAVFWACLIGATSLQSAVPYLQDFAKGQMSMAALIGFMEQPPPAPSTEETQNSVVFKNSNPFVARRSSLHIRGIRPRVCRGEFVFRDVTFAYPSRPNMPVLRNVNLFLPAHETTFIVGGSGSGKSTISSLLLRHYSPQQGTIEFDNQSYQYVDSDWILKHIACVNQGGGPVFDMSVIENVKMGKAGVTKDDVFKACRVALMHEFVRDLPQSYDTKLGNGGVGLSGGQKQRLAIARAWIRDPEVLVLGKEFFHYYLNGLTKLTSTDEATSALDPTSRVLVFEAIKAWRKNKTTIVITHDLSQITPTDFVYLLKDGEVVEQGYRSDLETVSHSEFSKMAKTQGIMGFPVKDIVEEDGSSAEADAQELEEPTWKATARQPEPVQEEERPPMRRRYSSIDSGAALSIAIPTPAHLAVHDRRSSLQFTPVSPMATKFRRPFDMESIHSAVQDDDEFEADKKAMSNSGRQASRRRVDWTLASGAHTMSIIIRYTLITLAIAAADGILAGLKSVLMECVAVRWMTRMRKAAFSRVLAQDKAWFDDSANNVSKLVDTIIKDADDAKRLISICFGMALVVFAMLGLGLVWSLVQGWQLTLVGVAIVPIFAGAMAIQARMISKHQLKAKRAREDVSKIYYETLVNVRGIRAMSFQDVYAAQFDGALARALRTGVKGAFVEGSSYGLTNAMIYLSEALLFYVGAILIARGTFTYLQMVQVLNLLVFSVSIAAQMMVFVDKISKSAQAADDLQKVLALSTDTQESKGALKPLIGGRVTFKNVSFAYPQRPEAPVLKNVSLEFKEGECVAIVGSSGSGKSTIAALLQRLYEPSEGQVTVGLSKLAETDVTWLREHVSVVSQHPHLFDTTIYENIAYGASKFSPSQVRGAARAANVHDFIMSLPRDYNTHLGENASLISGGQAQRLQIARALVRPSHILLFDECTSALDNANQAAVLETIQRVKEGRTTVLITHKVPVMQMCDRVIVLQDGAVVEQGTYDGLMERRGAFYKLANGGEWE</sequence>
<keyword evidence="4 12" id="KW-0812">Transmembrane</keyword>
<keyword evidence="6" id="KW-0547">Nucleotide-binding</keyword>
<keyword evidence="7" id="KW-0067">ATP-binding</keyword>
<evidence type="ECO:0000313" key="16">
    <source>
        <dbReference type="Proteomes" id="UP000054279"/>
    </source>
</evidence>
<dbReference type="InterPro" id="IPR003593">
    <property type="entry name" value="AAA+_ATPase"/>
</dbReference>
<evidence type="ECO:0000256" key="7">
    <source>
        <dbReference type="ARBA" id="ARBA00022840"/>
    </source>
</evidence>
<protein>
    <recommendedName>
        <fullName evidence="17">P-loop containing nucleoside triphosphate hydrolase protein</fullName>
    </recommendedName>
</protein>
<feature type="transmembrane region" description="Helical" evidence="12">
    <location>
        <begin position="82"/>
        <end position="103"/>
    </location>
</feature>
<dbReference type="GO" id="GO:0005743">
    <property type="term" value="C:mitochondrial inner membrane"/>
    <property type="evidence" value="ECO:0007669"/>
    <property type="project" value="TreeGrafter"/>
</dbReference>
<dbReference type="InterPro" id="IPR003439">
    <property type="entry name" value="ABC_transporter-like_ATP-bd"/>
</dbReference>
<gene>
    <name evidence="15" type="ORF">M422DRAFT_53957</name>
</gene>
<dbReference type="GO" id="GO:0005524">
    <property type="term" value="F:ATP binding"/>
    <property type="evidence" value="ECO:0007669"/>
    <property type="project" value="UniProtKB-KW"/>
</dbReference>
<dbReference type="CDD" id="cd18578">
    <property type="entry name" value="ABC_6TM_Pgp_ABCB1_D2_like"/>
    <property type="match status" value="1"/>
</dbReference>
<evidence type="ECO:0000259" key="14">
    <source>
        <dbReference type="PROSITE" id="PS50929"/>
    </source>
</evidence>
<feature type="compositionally biased region" description="Polar residues" evidence="11">
    <location>
        <begin position="46"/>
        <end position="62"/>
    </location>
</feature>
<dbReference type="Gene3D" id="3.40.50.300">
    <property type="entry name" value="P-loop containing nucleotide triphosphate hydrolases"/>
    <property type="match status" value="2"/>
</dbReference>
<keyword evidence="8 12" id="KW-1133">Transmembrane helix</keyword>
<dbReference type="Proteomes" id="UP000054279">
    <property type="component" value="Unassembled WGS sequence"/>
</dbReference>
<dbReference type="Pfam" id="PF00664">
    <property type="entry name" value="ABC_membrane"/>
    <property type="match status" value="2"/>
</dbReference>
<proteinExistence type="inferred from homology"/>
<dbReference type="EMBL" id="KN837272">
    <property type="protein sequence ID" value="KIJ29925.1"/>
    <property type="molecule type" value="Genomic_DNA"/>
</dbReference>
<evidence type="ECO:0000256" key="2">
    <source>
        <dbReference type="ARBA" id="ARBA00007577"/>
    </source>
</evidence>
<keyword evidence="16" id="KW-1185">Reference proteome</keyword>
<evidence type="ECO:0008006" key="17">
    <source>
        <dbReference type="Google" id="ProtNLM"/>
    </source>
</evidence>
<evidence type="ECO:0000256" key="5">
    <source>
        <dbReference type="ARBA" id="ARBA00022737"/>
    </source>
</evidence>
<dbReference type="InterPro" id="IPR039421">
    <property type="entry name" value="Type_1_exporter"/>
</dbReference>
<dbReference type="InterPro" id="IPR027417">
    <property type="entry name" value="P-loop_NTPase"/>
</dbReference>
<feature type="compositionally biased region" description="Acidic residues" evidence="11">
    <location>
        <begin position="721"/>
        <end position="734"/>
    </location>
</feature>
<keyword evidence="10" id="KW-0325">Glycoprotein</keyword>
<feature type="transmembrane region" description="Helical" evidence="12">
    <location>
        <begin position="954"/>
        <end position="973"/>
    </location>
</feature>
<dbReference type="SUPFAM" id="SSF52540">
    <property type="entry name" value="P-loop containing nucleoside triphosphate hydrolases"/>
    <property type="match status" value="2"/>
</dbReference>
<evidence type="ECO:0000256" key="12">
    <source>
        <dbReference type="SAM" id="Phobius"/>
    </source>
</evidence>
<evidence type="ECO:0000256" key="9">
    <source>
        <dbReference type="ARBA" id="ARBA00023136"/>
    </source>
</evidence>
<evidence type="ECO:0000259" key="13">
    <source>
        <dbReference type="PROSITE" id="PS50893"/>
    </source>
</evidence>
<feature type="domain" description="ABC transporter" evidence="13">
    <location>
        <begin position="450"/>
        <end position="705"/>
    </location>
</feature>
<keyword evidence="3" id="KW-0813">Transport</keyword>
<dbReference type="InterPro" id="IPR011527">
    <property type="entry name" value="ABC1_TM_dom"/>
</dbReference>
<comment type="similarity">
    <text evidence="2">Belongs to the ABC transporter superfamily. ABCB family. Multidrug resistance exporter (TC 3.A.1.201) subfamily.</text>
</comment>
<feature type="transmembrane region" description="Helical" evidence="12">
    <location>
        <begin position="927"/>
        <end position="948"/>
    </location>
</feature>
<dbReference type="OrthoDB" id="6500128at2759"/>
<feature type="domain" description="ABC transmembrane type-1" evidence="14">
    <location>
        <begin position="840"/>
        <end position="1099"/>
    </location>
</feature>
<feature type="transmembrane region" description="Helical" evidence="12">
    <location>
        <begin position="142"/>
        <end position="163"/>
    </location>
</feature>
<evidence type="ECO:0000313" key="15">
    <source>
        <dbReference type="EMBL" id="KIJ29925.1"/>
    </source>
</evidence>
<evidence type="ECO:0000256" key="10">
    <source>
        <dbReference type="ARBA" id="ARBA00023180"/>
    </source>
</evidence>
<evidence type="ECO:0000256" key="8">
    <source>
        <dbReference type="ARBA" id="ARBA00022989"/>
    </source>
</evidence>
<feature type="domain" description="ABC transporter" evidence="13">
    <location>
        <begin position="1132"/>
        <end position="1368"/>
    </location>
</feature>
<evidence type="ECO:0000256" key="11">
    <source>
        <dbReference type="SAM" id="MobiDB-lite"/>
    </source>
</evidence>
<evidence type="ECO:0000256" key="3">
    <source>
        <dbReference type="ARBA" id="ARBA00022448"/>
    </source>
</evidence>
<feature type="domain" description="ABC transmembrane type-1" evidence="14">
    <location>
        <begin position="89"/>
        <end position="393"/>
    </location>
</feature>
<accession>A0A0C9UXX1</accession>
<dbReference type="SUPFAM" id="SSF90123">
    <property type="entry name" value="ABC transporter transmembrane region"/>
    <property type="match status" value="2"/>
</dbReference>
<dbReference type="FunFam" id="3.40.50.300:FF:000240">
    <property type="entry name" value="ABC transporter B family member 20"/>
    <property type="match status" value="1"/>
</dbReference>
<dbReference type="PROSITE" id="PS50929">
    <property type="entry name" value="ABC_TM1F"/>
    <property type="match status" value="2"/>
</dbReference>
<feature type="region of interest" description="Disordered" evidence="11">
    <location>
        <begin position="721"/>
        <end position="756"/>
    </location>
</feature>
<dbReference type="CDD" id="cd18577">
    <property type="entry name" value="ABC_6TM_Pgp_ABCB1_D1_like"/>
    <property type="match status" value="1"/>
</dbReference>
<evidence type="ECO:0000256" key="4">
    <source>
        <dbReference type="ARBA" id="ARBA00022692"/>
    </source>
</evidence>
<dbReference type="PANTHER" id="PTHR43394:SF15">
    <property type="entry name" value="ALPHA-FACTOR-TRANSPORTING ATPASE"/>
    <property type="match status" value="1"/>
</dbReference>
<comment type="subcellular location">
    <subcellularLocation>
        <location evidence="1">Membrane</location>
        <topology evidence="1">Multi-pass membrane protein</topology>
    </subcellularLocation>
</comment>
<dbReference type="PROSITE" id="PS50893">
    <property type="entry name" value="ABC_TRANSPORTER_2"/>
    <property type="match status" value="2"/>
</dbReference>
<dbReference type="Pfam" id="PF00005">
    <property type="entry name" value="ABC_tran"/>
    <property type="match status" value="2"/>
</dbReference>
<dbReference type="InterPro" id="IPR036640">
    <property type="entry name" value="ABC1_TM_sf"/>
</dbReference>
<feature type="region of interest" description="Disordered" evidence="11">
    <location>
        <begin position="46"/>
        <end position="65"/>
    </location>
</feature>
<evidence type="ECO:0000256" key="1">
    <source>
        <dbReference type="ARBA" id="ARBA00004141"/>
    </source>
</evidence>
<dbReference type="Gene3D" id="1.20.1560.10">
    <property type="entry name" value="ABC transporter type 1, transmembrane domain"/>
    <property type="match status" value="2"/>
</dbReference>
<keyword evidence="9 12" id="KW-0472">Membrane</keyword>
<dbReference type="GO" id="GO:0016887">
    <property type="term" value="F:ATP hydrolysis activity"/>
    <property type="evidence" value="ECO:0007669"/>
    <property type="project" value="InterPro"/>
</dbReference>
<evidence type="ECO:0000256" key="6">
    <source>
        <dbReference type="ARBA" id="ARBA00022741"/>
    </source>
</evidence>
<feature type="transmembrane region" description="Helical" evidence="12">
    <location>
        <begin position="249"/>
        <end position="268"/>
    </location>
</feature>
<organism evidence="15 16">
    <name type="scientific">Sphaerobolus stellatus (strain SS14)</name>
    <dbReference type="NCBI Taxonomy" id="990650"/>
    <lineage>
        <taxon>Eukaryota</taxon>
        <taxon>Fungi</taxon>
        <taxon>Dikarya</taxon>
        <taxon>Basidiomycota</taxon>
        <taxon>Agaricomycotina</taxon>
        <taxon>Agaricomycetes</taxon>
        <taxon>Phallomycetidae</taxon>
        <taxon>Geastrales</taxon>
        <taxon>Sphaerobolaceae</taxon>
        <taxon>Sphaerobolus</taxon>
    </lineage>
</organism>
<dbReference type="PANTHER" id="PTHR43394">
    <property type="entry name" value="ATP-DEPENDENT PERMEASE MDL1, MITOCHONDRIAL"/>
    <property type="match status" value="1"/>
</dbReference>
<dbReference type="GO" id="GO:0090374">
    <property type="term" value="P:oligopeptide export from mitochondrion"/>
    <property type="evidence" value="ECO:0007669"/>
    <property type="project" value="TreeGrafter"/>
</dbReference>
<dbReference type="GO" id="GO:0015421">
    <property type="term" value="F:ABC-type oligopeptide transporter activity"/>
    <property type="evidence" value="ECO:0007669"/>
    <property type="project" value="TreeGrafter"/>
</dbReference>
<dbReference type="SMART" id="SM00382">
    <property type="entry name" value="AAA"/>
    <property type="match status" value="2"/>
</dbReference>
<dbReference type="HOGENOM" id="CLU_000604_17_2_1"/>
<dbReference type="PROSITE" id="PS00211">
    <property type="entry name" value="ABC_TRANSPORTER_1"/>
    <property type="match status" value="2"/>
</dbReference>
<name>A0A0C9UXX1_SPHS4</name>